<sequence length="300" mass="34952">MRGVIKYSLFIVSLFLGNALKVTSQNVTEIPRNQLGISHDNDFLVITDRYYTFGLSLFYIHSLNEGIFENTEEQVSFKLFQQAYTPTNLETQIIEEMDRSYAGFLGLETGWSVVKSNTFYQTTLLFGIVGPSSGVGQFQRWYHDHIVEYKTPTWTNELPNNLHANLSFQFTKEWELIPNPFGVRFAFSPSVVVGSKDVFIQPELTTYFGRRSSLENSMAYGQINNLEKEIYFSLGFAYKYVTKNTFLVLNNIENEVFLFNFNFHHRYLTKEYRVGYHYYTKEAKGLDKHQYISLGYAKSF</sequence>
<keyword evidence="2" id="KW-1185">Reference proteome</keyword>
<accession>A0A9X1JUI5</accession>
<name>A0A9X1JUI5_9FLAO</name>
<dbReference type="Proteomes" id="UP001138686">
    <property type="component" value="Unassembled WGS sequence"/>
</dbReference>
<proteinExistence type="predicted"/>
<dbReference type="EMBL" id="JAHWDP010000001">
    <property type="protein sequence ID" value="MBW2936889.1"/>
    <property type="molecule type" value="Genomic_DNA"/>
</dbReference>
<evidence type="ECO:0000313" key="2">
    <source>
        <dbReference type="Proteomes" id="UP001138686"/>
    </source>
</evidence>
<protein>
    <submittedName>
        <fullName evidence="1">Lipid A deacylase LpxR family protein</fullName>
    </submittedName>
</protein>
<organism evidence="1 2">
    <name type="scientific">Halomarinibacterium sedimenti</name>
    <dbReference type="NCBI Taxonomy" id="2857106"/>
    <lineage>
        <taxon>Bacteria</taxon>
        <taxon>Pseudomonadati</taxon>
        <taxon>Bacteroidota</taxon>
        <taxon>Flavobacteriia</taxon>
        <taxon>Flavobacteriales</taxon>
        <taxon>Flavobacteriaceae</taxon>
        <taxon>Halomarinibacterium</taxon>
    </lineage>
</organism>
<comment type="caution">
    <text evidence="1">The sequence shown here is derived from an EMBL/GenBank/DDBJ whole genome shotgun (WGS) entry which is preliminary data.</text>
</comment>
<dbReference type="InterPro" id="IPR018707">
    <property type="entry name" value="LpxR"/>
</dbReference>
<gene>
    <name evidence="1" type="ORF">KXJ69_02155</name>
</gene>
<dbReference type="RefSeq" id="WP_219050807.1">
    <property type="nucleotide sequence ID" value="NZ_JAHWDP010000001.1"/>
</dbReference>
<dbReference type="Pfam" id="PF09982">
    <property type="entry name" value="LpxR"/>
    <property type="match status" value="1"/>
</dbReference>
<evidence type="ECO:0000313" key="1">
    <source>
        <dbReference type="EMBL" id="MBW2936889.1"/>
    </source>
</evidence>
<reference evidence="1" key="1">
    <citation type="submission" date="2021-07" db="EMBL/GenBank/DDBJ databases">
        <title>Aureisphaera sp. CAU 1614 isolated from sea sediment.</title>
        <authorList>
            <person name="Kim W."/>
        </authorList>
    </citation>
    <scope>NUCLEOTIDE SEQUENCE</scope>
    <source>
        <strain evidence="1">CAU 1614</strain>
    </source>
</reference>
<dbReference type="AlphaFoldDB" id="A0A9X1JUI5"/>